<gene>
    <name evidence="4" type="ORF">TCHU04912_LOCUS4349</name>
</gene>
<feature type="repeat" description="PPR" evidence="3">
    <location>
        <begin position="173"/>
        <end position="207"/>
    </location>
</feature>
<proteinExistence type="inferred from homology"/>
<keyword evidence="2" id="KW-0677">Repeat</keyword>
<dbReference type="InterPro" id="IPR011990">
    <property type="entry name" value="TPR-like_helical_dom_sf"/>
</dbReference>
<dbReference type="SUPFAM" id="SSF48452">
    <property type="entry name" value="TPR-like"/>
    <property type="match status" value="1"/>
</dbReference>
<evidence type="ECO:0008006" key="5">
    <source>
        <dbReference type="Google" id="ProtNLM"/>
    </source>
</evidence>
<dbReference type="EMBL" id="HBGG01008636">
    <property type="protein sequence ID" value="CAD9202116.1"/>
    <property type="molecule type" value="Transcribed_RNA"/>
</dbReference>
<evidence type="ECO:0000256" key="3">
    <source>
        <dbReference type="PROSITE-ProRule" id="PRU00708"/>
    </source>
</evidence>
<feature type="repeat" description="PPR" evidence="3">
    <location>
        <begin position="66"/>
        <end position="100"/>
    </location>
</feature>
<dbReference type="PANTHER" id="PTHR47447">
    <property type="entry name" value="OS03G0856100 PROTEIN"/>
    <property type="match status" value="1"/>
</dbReference>
<name>A0A7S1SKZ4_9CHLO</name>
<dbReference type="NCBIfam" id="TIGR00756">
    <property type="entry name" value="PPR"/>
    <property type="match status" value="4"/>
</dbReference>
<evidence type="ECO:0000313" key="4">
    <source>
        <dbReference type="EMBL" id="CAD9202116.1"/>
    </source>
</evidence>
<evidence type="ECO:0000256" key="2">
    <source>
        <dbReference type="ARBA" id="ARBA00022737"/>
    </source>
</evidence>
<dbReference type="Gene3D" id="1.25.40.10">
    <property type="entry name" value="Tetratricopeptide repeat domain"/>
    <property type="match status" value="3"/>
</dbReference>
<dbReference type="Pfam" id="PF13041">
    <property type="entry name" value="PPR_2"/>
    <property type="match status" value="3"/>
</dbReference>
<dbReference type="AlphaFoldDB" id="A0A7S1SKZ4"/>
<sequence length="425" mass="46759">MLLKGFADCGRFKEAREVLDEMILSEVKPDAWTFSTLANAHVRGGDLSGAREVLRMALDAAVAGDLVSAYTAVLKGYAHAGQMEEVARLLNEMQSADVAPTDITLAALVDALIGNSQMDRALGFVDILSRQGVPITIAVKNNILSGLAKQNGISVREALQTLAELEAQDVMPNTDTYNILMSACCVAGQPAGARALFNRMMTADLMPDTVTYTTLMKAAIADDNYQAALQVFEELEDSTSGMEPDGVALNMLAFVLVSLERLPEARSVLDQVDAIAARTNTAPSVEGYGAVVMGFARKNLPEETVELMKRFRQRGGIPDQRMYNSVAGMYARSRDWTRALRVVKAMEQRGHEADRAMLISIIQRLEEAMEWEARQAEKLARGSNKSSNILRKAPVFNEGFERFKFWLGLPNRYYNASWDEEGLDE</sequence>
<feature type="repeat" description="PPR" evidence="3">
    <location>
        <begin position="1"/>
        <end position="29"/>
    </location>
</feature>
<protein>
    <recommendedName>
        <fullName evidence="5">Pentacotripeptide-repeat region of PRORP domain-containing protein</fullName>
    </recommendedName>
</protein>
<dbReference type="Pfam" id="PF01535">
    <property type="entry name" value="PPR"/>
    <property type="match status" value="2"/>
</dbReference>
<comment type="similarity">
    <text evidence="1">Belongs to the PPR family. P subfamily.</text>
</comment>
<reference evidence="4" key="1">
    <citation type="submission" date="2021-01" db="EMBL/GenBank/DDBJ databases">
        <authorList>
            <person name="Corre E."/>
            <person name="Pelletier E."/>
            <person name="Niang G."/>
            <person name="Scheremetjew M."/>
            <person name="Finn R."/>
            <person name="Kale V."/>
            <person name="Holt S."/>
            <person name="Cochrane G."/>
            <person name="Meng A."/>
            <person name="Brown T."/>
            <person name="Cohen L."/>
        </authorList>
    </citation>
    <scope>NUCLEOTIDE SEQUENCE</scope>
    <source>
        <strain evidence="4">PLY429</strain>
    </source>
</reference>
<organism evidence="4">
    <name type="scientific">Tetraselmis chuii</name>
    <dbReference type="NCBI Taxonomy" id="63592"/>
    <lineage>
        <taxon>Eukaryota</taxon>
        <taxon>Viridiplantae</taxon>
        <taxon>Chlorophyta</taxon>
        <taxon>core chlorophytes</taxon>
        <taxon>Chlorodendrophyceae</taxon>
        <taxon>Chlorodendrales</taxon>
        <taxon>Chlorodendraceae</taxon>
        <taxon>Tetraselmis</taxon>
    </lineage>
</organism>
<dbReference type="PROSITE" id="PS51375">
    <property type="entry name" value="PPR"/>
    <property type="match status" value="4"/>
</dbReference>
<dbReference type="InterPro" id="IPR002885">
    <property type="entry name" value="PPR_rpt"/>
</dbReference>
<accession>A0A7S1SKZ4</accession>
<evidence type="ECO:0000256" key="1">
    <source>
        <dbReference type="ARBA" id="ARBA00007626"/>
    </source>
</evidence>
<dbReference type="PANTHER" id="PTHR47447:SF28">
    <property type="entry name" value="PENTACOTRIPEPTIDE-REPEAT REGION OF PRORP DOMAIN-CONTAINING PROTEIN"/>
    <property type="match status" value="1"/>
</dbReference>
<feature type="repeat" description="PPR" evidence="3">
    <location>
        <begin position="319"/>
        <end position="353"/>
    </location>
</feature>